<organism evidence="2">
    <name type="scientific">Lotharella globosa</name>
    <dbReference type="NCBI Taxonomy" id="91324"/>
    <lineage>
        <taxon>Eukaryota</taxon>
        <taxon>Sar</taxon>
        <taxon>Rhizaria</taxon>
        <taxon>Cercozoa</taxon>
        <taxon>Chlorarachniophyceae</taxon>
        <taxon>Lotharella</taxon>
    </lineage>
</organism>
<reference evidence="2" key="1">
    <citation type="submission" date="2021-01" db="EMBL/GenBank/DDBJ databases">
        <authorList>
            <person name="Corre E."/>
            <person name="Pelletier E."/>
            <person name="Niang G."/>
            <person name="Scheremetjew M."/>
            <person name="Finn R."/>
            <person name="Kale V."/>
            <person name="Holt S."/>
            <person name="Cochrane G."/>
            <person name="Meng A."/>
            <person name="Brown T."/>
            <person name="Cohen L."/>
        </authorList>
    </citation>
    <scope>NUCLEOTIDE SEQUENCE</scope>
    <source>
        <strain evidence="2">CCCM811</strain>
    </source>
</reference>
<evidence type="ECO:0000313" key="2">
    <source>
        <dbReference type="EMBL" id="CAE0656238.1"/>
    </source>
</evidence>
<name>A0A7S3YMG8_9EUKA</name>
<keyword evidence="1" id="KW-0175">Coiled coil</keyword>
<dbReference type="SUPFAM" id="SSF58038">
    <property type="entry name" value="SNARE fusion complex"/>
    <property type="match status" value="1"/>
</dbReference>
<gene>
    <name evidence="2" type="ORF">LGLO00237_LOCUS8033</name>
</gene>
<accession>A0A7S3YMG8</accession>
<dbReference type="Gene3D" id="1.20.5.110">
    <property type="match status" value="1"/>
</dbReference>
<evidence type="ECO:0000256" key="1">
    <source>
        <dbReference type="SAM" id="Coils"/>
    </source>
</evidence>
<evidence type="ECO:0008006" key="3">
    <source>
        <dbReference type="Google" id="ProtNLM"/>
    </source>
</evidence>
<protein>
    <recommendedName>
        <fullName evidence="3">t-SNARE coiled-coil homology domain-containing protein</fullName>
    </recommendedName>
</protein>
<feature type="coiled-coil region" evidence="1">
    <location>
        <begin position="131"/>
        <end position="223"/>
    </location>
</feature>
<sequence length="224" mass="25064">MPGSDGRAKPKDAEEMEKAIAQAKKEIQAQGDDTIDVADQIIDTGAEINAKMAAQTEQLEAARRDNKEIKENTKAAEANVERLESCCLLSVCYSCCCCDYKPPPKVEEYKYDKQEEAKGRAKGDDAETEALRQKQQVINNAKEHLQEIRTDKNIDDDVKHDEIVDAQLDVVNAQLNVVADLAENQQKELEHQHDVIQGVNEDLKENQNTIRKLEARANAVAAQY</sequence>
<dbReference type="EMBL" id="HBIV01010714">
    <property type="protein sequence ID" value="CAE0656238.1"/>
    <property type="molecule type" value="Transcribed_RNA"/>
</dbReference>
<dbReference type="AlphaFoldDB" id="A0A7S3YMG8"/>
<feature type="coiled-coil region" evidence="1">
    <location>
        <begin position="13"/>
        <end position="86"/>
    </location>
</feature>
<proteinExistence type="predicted"/>